<name>G0L0X6_ZOBGA</name>
<dbReference type="PANTHER" id="PTHR12654:SF0">
    <property type="entry name" value="NON-LYSOSOMAL GLUCOSYLCERAMIDASE"/>
    <property type="match status" value="1"/>
</dbReference>
<feature type="region of interest" description="Disordered" evidence="1">
    <location>
        <begin position="290"/>
        <end position="313"/>
    </location>
</feature>
<dbReference type="GO" id="GO:0008422">
    <property type="term" value="F:beta-glucosidase activity"/>
    <property type="evidence" value="ECO:0007669"/>
    <property type="project" value="TreeGrafter"/>
</dbReference>
<protein>
    <recommendedName>
        <fullName evidence="6">Glycosyl-hydrolase family 116 catalytic region domain-containing protein</fullName>
    </recommendedName>
</protein>
<keyword evidence="5" id="KW-1185">Reference proteome</keyword>
<gene>
    <name evidence="4" type="ordered locus">zobellia_454</name>
</gene>
<dbReference type="InterPro" id="IPR008928">
    <property type="entry name" value="6-hairpin_glycosidase_sf"/>
</dbReference>
<dbReference type="RefSeq" id="WP_013991839.1">
    <property type="nucleotide sequence ID" value="NC_015844.1"/>
</dbReference>
<dbReference type="AlphaFoldDB" id="G0L0X6"/>
<dbReference type="Pfam" id="PF04685">
    <property type="entry name" value="DUF608"/>
    <property type="match status" value="1"/>
</dbReference>
<dbReference type="InterPro" id="IPR052566">
    <property type="entry name" value="Non-lysos_glucosylceramidase"/>
</dbReference>
<dbReference type="Pfam" id="PF12215">
    <property type="entry name" value="Glyco_hydr_116N"/>
    <property type="match status" value="1"/>
</dbReference>
<organism evidence="4 5">
    <name type="scientific">Zobellia galactanivorans (strain DSM 12802 / CCUG 47099 / CIP 106680 / NCIMB 13871 / Dsij)</name>
    <dbReference type="NCBI Taxonomy" id="63186"/>
    <lineage>
        <taxon>Bacteria</taxon>
        <taxon>Pseudomonadati</taxon>
        <taxon>Bacteroidota</taxon>
        <taxon>Flavobacteriia</taxon>
        <taxon>Flavobacteriales</taxon>
        <taxon>Flavobacteriaceae</taxon>
        <taxon>Zobellia</taxon>
    </lineage>
</organism>
<proteinExistence type="predicted"/>
<reference evidence="4 5" key="2">
    <citation type="journal article" date="2012" name="Environ. Microbiol.">
        <title>Characterization of the first alginolytic operons in a marine bacterium: from their emergence in marine Flavobacteriia to their independent transfers to marine Proteobacteria and human gut Bacteroides.</title>
        <authorList>
            <person name="Thomas F."/>
            <person name="Barbeyron T."/>
            <person name="Tonon T."/>
            <person name="Genicot S."/>
            <person name="Czjzek M."/>
            <person name="Michel G."/>
        </authorList>
    </citation>
    <scope>NUCLEOTIDE SEQUENCE [LARGE SCALE GENOMIC DNA]</scope>
    <source>
        <strain evidence="5">DSM 12802 / CCUG 47099 / CIP 106680 / NCIMB 13871 / Dsij</strain>
    </source>
</reference>
<dbReference type="Gene3D" id="1.50.10.10">
    <property type="match status" value="1"/>
</dbReference>
<dbReference type="EMBL" id="FP476056">
    <property type="protein sequence ID" value="CAZ94527.1"/>
    <property type="molecule type" value="Genomic_DNA"/>
</dbReference>
<accession>G0L0X6</accession>
<dbReference type="HOGENOM" id="CLU_010759_0_0_10"/>
<dbReference type="STRING" id="63186.ZOBELLIA_454"/>
<feature type="domain" description="Glycosyl-hydrolase family 116 catalytic region" evidence="2">
    <location>
        <begin position="495"/>
        <end position="802"/>
    </location>
</feature>
<reference evidence="5" key="1">
    <citation type="submission" date="2009-07" db="EMBL/GenBank/DDBJ databases">
        <title>Complete genome sequence of Zobellia galactanivorans Dsij.</title>
        <authorList>
            <consortium name="Genoscope - CEA"/>
        </authorList>
    </citation>
    <scope>NUCLEOTIDE SEQUENCE [LARGE SCALE GENOMIC DNA]</scope>
    <source>
        <strain evidence="5">DSM 12802 / CCUG 47099 / CIP 106680 / NCIMB 13871 / Dsij</strain>
    </source>
</reference>
<dbReference type="InterPro" id="IPR024462">
    <property type="entry name" value="GH116_N"/>
</dbReference>
<dbReference type="SUPFAM" id="SSF48208">
    <property type="entry name" value="Six-hairpin glycosidases"/>
    <property type="match status" value="1"/>
</dbReference>
<dbReference type="InterPro" id="IPR006775">
    <property type="entry name" value="GH116_catalytic"/>
</dbReference>
<evidence type="ECO:0000256" key="1">
    <source>
        <dbReference type="SAM" id="MobiDB-lite"/>
    </source>
</evidence>
<dbReference type="OrthoDB" id="1007311at2"/>
<dbReference type="PANTHER" id="PTHR12654">
    <property type="entry name" value="BILE ACID BETA-GLUCOSIDASE-RELATED"/>
    <property type="match status" value="1"/>
</dbReference>
<dbReference type="KEGG" id="zga:ZOBELLIA_454"/>
<evidence type="ECO:0008006" key="6">
    <source>
        <dbReference type="Google" id="ProtNLM"/>
    </source>
</evidence>
<evidence type="ECO:0000259" key="2">
    <source>
        <dbReference type="Pfam" id="PF04685"/>
    </source>
</evidence>
<feature type="domain" description="Glycosyl-hydrolase family 116 N-terminal" evidence="3">
    <location>
        <begin position="77"/>
        <end position="374"/>
    </location>
</feature>
<evidence type="ECO:0000313" key="4">
    <source>
        <dbReference type="EMBL" id="CAZ94527.1"/>
    </source>
</evidence>
<dbReference type="Proteomes" id="UP000008898">
    <property type="component" value="Chromosome"/>
</dbReference>
<evidence type="ECO:0000313" key="5">
    <source>
        <dbReference type="Proteomes" id="UP000008898"/>
    </source>
</evidence>
<sequence length="923" mass="103423">MFNLISANRLKNTKKTAIWCDIFFLLVVSFSSFSAISQEEQGPHIPLEKNLNPKWVESLFEKGKQKVYSGDELKYIAMPCGGIGSGQVNVTGDGRLAFTESVYNLQQQPNSGHGLSTGYNYLHPEEPQSKVENTFTICIEQANGISEELKLDKDDFDDIQFIGEYPIAQVNYRKKSDRLPIEISSEVFSPFVPLSVRSSANPVTVVKYKITNTSKDKIDVSIIGELKNIAFPQPSKVKQVNTALRSKGVSGISFEMQPMSNDSVLAKHPQLGGFSLSVLNQKADLLVNANEKDSKKKRSSSEDPISGSVGSTVSLRSGQTKEITFLVSWYFPNYYENGKRYKDAMAEAPGWVGHIYNNWYANSFDVTKYVASNFNTLYADTKLFRDTYNDNTLPYWLANRITMPVSTLAAGNIAIWKNGRMYGYEGIGFCQGTCGHVYNFVAAISKLFPELERSVRLLQDFNSTEKYSGYSPSGRINFRGYGVNKPEVPHSYASDAQSGYVLKAYREHLNSPNNEFLDTVWEKVKMAIGYHIFKDGAEIGLEPNGVLEGEQTFWDPMWYGPNPYNNTLYLAALRAAEEMAKVKGEPELASRYHKLFESGQKFMNEEMWNGEFYIHLYPVGLNGNVGIKNGFKLPSEIDDNAQSYIKAFNEGRSGYFPGTACDAQQLFGQNWANQLGLGYILSPEKSEIAAKSIFKYNWTPDIATIYDFEKPNARVLAAKGEAAMINGGWTKEKPKSFENTHDKTNVWTGLEYEAACDMINEGLLEEAIVAIRSIDDRYNGTKRNPWNEVEGSNHYSRAMHSWNVLLSLSGFTYNGPEGIIGFKPRLNPDNFKSFFSTAEGWGTFKQVRYGKAQTNTLLLTYGKLELNVVTLDIVEGKELNGVSVKLNGKIIKSSYEQQGNTVLISLSSKLTMNTNDILNVDLK</sequence>
<dbReference type="InterPro" id="IPR012341">
    <property type="entry name" value="6hp_glycosidase-like_sf"/>
</dbReference>
<dbReference type="GO" id="GO:0005975">
    <property type="term" value="P:carbohydrate metabolic process"/>
    <property type="evidence" value="ECO:0007669"/>
    <property type="project" value="InterPro"/>
</dbReference>
<evidence type="ECO:0000259" key="3">
    <source>
        <dbReference type="Pfam" id="PF12215"/>
    </source>
</evidence>